<dbReference type="SUPFAM" id="SSF81665">
    <property type="entry name" value="Calcium ATPase, transmembrane domain M"/>
    <property type="match status" value="1"/>
</dbReference>
<feature type="transmembrane region" description="Helical" evidence="10">
    <location>
        <begin position="631"/>
        <end position="656"/>
    </location>
</feature>
<gene>
    <name evidence="12" type="ORF">Voc01_064270</name>
</gene>
<feature type="transmembrane region" description="Helical" evidence="10">
    <location>
        <begin position="704"/>
        <end position="726"/>
    </location>
</feature>
<dbReference type="AlphaFoldDB" id="A0A8J4A1G3"/>
<proteinExistence type="predicted"/>
<evidence type="ECO:0000256" key="8">
    <source>
        <dbReference type="ARBA" id="ARBA00049360"/>
    </source>
</evidence>
<feature type="transmembrane region" description="Helical" evidence="10">
    <location>
        <begin position="794"/>
        <end position="813"/>
    </location>
</feature>
<dbReference type="SUPFAM" id="SSF81653">
    <property type="entry name" value="Calcium ATPase, transduction domain A"/>
    <property type="match status" value="1"/>
</dbReference>
<dbReference type="SUPFAM" id="SSF56784">
    <property type="entry name" value="HAD-like"/>
    <property type="match status" value="1"/>
</dbReference>
<dbReference type="InterPro" id="IPR008250">
    <property type="entry name" value="ATPase_P-typ_transduc_dom_A_sf"/>
</dbReference>
<dbReference type="Pfam" id="PF13246">
    <property type="entry name" value="Cation_ATPase"/>
    <property type="match status" value="1"/>
</dbReference>
<dbReference type="GO" id="GO:0005886">
    <property type="term" value="C:plasma membrane"/>
    <property type="evidence" value="ECO:0007669"/>
    <property type="project" value="UniProtKB-SubCell"/>
</dbReference>
<evidence type="ECO:0000313" key="12">
    <source>
        <dbReference type="EMBL" id="GIJ71510.1"/>
    </source>
</evidence>
<dbReference type="InterPro" id="IPR023299">
    <property type="entry name" value="ATPase_P-typ_cyto_dom_N"/>
</dbReference>
<dbReference type="SFLD" id="SFLDS00003">
    <property type="entry name" value="Haloacid_Dehalogenase"/>
    <property type="match status" value="1"/>
</dbReference>
<dbReference type="InterPro" id="IPR023298">
    <property type="entry name" value="ATPase_P-typ_TM_dom_sf"/>
</dbReference>
<dbReference type="RefSeq" id="WP_203931374.1">
    <property type="nucleotide sequence ID" value="NZ_BOPH01000088.1"/>
</dbReference>
<comment type="subcellular location">
    <subcellularLocation>
        <location evidence="1">Cell membrane</location>
        <topology evidence="1">Multi-pass membrane protein</topology>
    </subcellularLocation>
</comment>
<feature type="domain" description="Cation-transporting P-type ATPase N-terminal" evidence="11">
    <location>
        <begin position="1"/>
        <end position="65"/>
    </location>
</feature>
<feature type="transmembrane region" description="Helical" evidence="10">
    <location>
        <begin position="247"/>
        <end position="272"/>
    </location>
</feature>
<keyword evidence="7 10" id="KW-0472">Membrane</keyword>
<dbReference type="Gene3D" id="1.20.1110.10">
    <property type="entry name" value="Calcium-transporting ATPase, transmembrane domain"/>
    <property type="match status" value="1"/>
</dbReference>
<dbReference type="SFLD" id="SFLDF00027">
    <property type="entry name" value="p-type_atpase"/>
    <property type="match status" value="1"/>
</dbReference>
<evidence type="ECO:0000256" key="4">
    <source>
        <dbReference type="ARBA" id="ARBA00022840"/>
    </source>
</evidence>
<dbReference type="Gene3D" id="2.70.150.10">
    <property type="entry name" value="Calcium-transporting ATPase, cytoplasmic transduction domain A"/>
    <property type="match status" value="1"/>
</dbReference>
<feature type="compositionally biased region" description="Polar residues" evidence="9">
    <location>
        <begin position="1"/>
        <end position="16"/>
    </location>
</feature>
<organism evidence="12 13">
    <name type="scientific">Virgisporangium ochraceum</name>
    <dbReference type="NCBI Taxonomy" id="65505"/>
    <lineage>
        <taxon>Bacteria</taxon>
        <taxon>Bacillati</taxon>
        <taxon>Actinomycetota</taxon>
        <taxon>Actinomycetes</taxon>
        <taxon>Micromonosporales</taxon>
        <taxon>Micromonosporaceae</taxon>
        <taxon>Virgisporangium</taxon>
    </lineage>
</organism>
<dbReference type="Gene3D" id="3.40.1110.10">
    <property type="entry name" value="Calcium-transporting ATPase, cytoplasmic domain N"/>
    <property type="match status" value="1"/>
</dbReference>
<evidence type="ECO:0000256" key="10">
    <source>
        <dbReference type="SAM" id="Phobius"/>
    </source>
</evidence>
<dbReference type="SFLD" id="SFLDG00002">
    <property type="entry name" value="C1.7:_P-type_atpase_like"/>
    <property type="match status" value="1"/>
</dbReference>
<dbReference type="InterPro" id="IPR004014">
    <property type="entry name" value="ATPase_P-typ_cation-transptr_N"/>
</dbReference>
<comment type="caution">
    <text evidence="12">The sequence shown here is derived from an EMBL/GenBank/DDBJ whole genome shotgun (WGS) entry which is preliminary data.</text>
</comment>
<feature type="transmembrane region" description="Helical" evidence="10">
    <location>
        <begin position="662"/>
        <end position="683"/>
    </location>
</feature>
<evidence type="ECO:0000256" key="1">
    <source>
        <dbReference type="ARBA" id="ARBA00004651"/>
    </source>
</evidence>
<evidence type="ECO:0000256" key="6">
    <source>
        <dbReference type="ARBA" id="ARBA00022989"/>
    </source>
</evidence>
<reference evidence="12" key="1">
    <citation type="submission" date="2021-01" db="EMBL/GenBank/DDBJ databases">
        <title>Whole genome shotgun sequence of Virgisporangium ochraceum NBRC 16418.</title>
        <authorList>
            <person name="Komaki H."/>
            <person name="Tamura T."/>
        </authorList>
    </citation>
    <scope>NUCLEOTIDE SEQUENCE</scope>
    <source>
        <strain evidence="12">NBRC 16418</strain>
    </source>
</reference>
<dbReference type="EMBL" id="BOPH01000088">
    <property type="protein sequence ID" value="GIJ71510.1"/>
    <property type="molecule type" value="Genomic_DNA"/>
</dbReference>
<dbReference type="Proteomes" id="UP000635606">
    <property type="component" value="Unassembled WGS sequence"/>
</dbReference>
<name>A0A8J4A1G3_9ACTN</name>
<keyword evidence="4" id="KW-0067">ATP-binding</keyword>
<dbReference type="GO" id="GO:0005524">
    <property type="term" value="F:ATP binding"/>
    <property type="evidence" value="ECO:0007669"/>
    <property type="project" value="UniProtKB-KW"/>
</dbReference>
<dbReference type="PRINTS" id="PR00120">
    <property type="entry name" value="HATPASE"/>
</dbReference>
<keyword evidence="13" id="KW-1185">Reference proteome</keyword>
<feature type="transmembrane region" description="Helical" evidence="10">
    <location>
        <begin position="732"/>
        <end position="752"/>
    </location>
</feature>
<dbReference type="GO" id="GO:0016887">
    <property type="term" value="F:ATP hydrolysis activity"/>
    <property type="evidence" value="ECO:0007669"/>
    <property type="project" value="InterPro"/>
</dbReference>
<feature type="region of interest" description="Disordered" evidence="9">
    <location>
        <begin position="1"/>
        <end position="36"/>
    </location>
</feature>
<dbReference type="Pfam" id="PF00689">
    <property type="entry name" value="Cation_ATPase_C"/>
    <property type="match status" value="1"/>
</dbReference>
<dbReference type="SMART" id="SM00831">
    <property type="entry name" value="Cation_ATPase_N"/>
    <property type="match status" value="1"/>
</dbReference>
<keyword evidence="3" id="KW-0547">Nucleotide-binding</keyword>
<dbReference type="NCBIfam" id="TIGR01494">
    <property type="entry name" value="ATPase_P-type"/>
    <property type="match status" value="2"/>
</dbReference>
<dbReference type="PROSITE" id="PS00154">
    <property type="entry name" value="ATPASE_E1_E2"/>
    <property type="match status" value="1"/>
</dbReference>
<dbReference type="Pfam" id="PF08282">
    <property type="entry name" value="Hydrolase_3"/>
    <property type="match status" value="1"/>
</dbReference>
<dbReference type="InterPro" id="IPR006068">
    <property type="entry name" value="ATPase_P-typ_cation-transptr_C"/>
</dbReference>
<keyword evidence="5" id="KW-1278">Translocase</keyword>
<comment type="catalytic activity">
    <reaction evidence="8">
        <text>ATP + H2O = ADP + phosphate + H(+)</text>
        <dbReference type="Rhea" id="RHEA:13065"/>
        <dbReference type="ChEBI" id="CHEBI:15377"/>
        <dbReference type="ChEBI" id="CHEBI:15378"/>
        <dbReference type="ChEBI" id="CHEBI:30616"/>
        <dbReference type="ChEBI" id="CHEBI:43474"/>
        <dbReference type="ChEBI" id="CHEBI:456216"/>
    </reaction>
</comment>
<dbReference type="InterPro" id="IPR059000">
    <property type="entry name" value="ATPase_P-type_domA"/>
</dbReference>
<dbReference type="PANTHER" id="PTHR42861">
    <property type="entry name" value="CALCIUM-TRANSPORTING ATPASE"/>
    <property type="match status" value="1"/>
</dbReference>
<evidence type="ECO:0000313" key="13">
    <source>
        <dbReference type="Proteomes" id="UP000635606"/>
    </source>
</evidence>
<evidence type="ECO:0000259" key="11">
    <source>
        <dbReference type="SMART" id="SM00831"/>
    </source>
</evidence>
<evidence type="ECO:0000256" key="5">
    <source>
        <dbReference type="ARBA" id="ARBA00022967"/>
    </source>
</evidence>
<dbReference type="InterPro" id="IPR001757">
    <property type="entry name" value="P_typ_ATPase"/>
</dbReference>
<dbReference type="PRINTS" id="PR00119">
    <property type="entry name" value="CATATPASE"/>
</dbReference>
<dbReference type="Pfam" id="PF00690">
    <property type="entry name" value="Cation_ATPase_N"/>
    <property type="match status" value="1"/>
</dbReference>
<dbReference type="InterPro" id="IPR018303">
    <property type="entry name" value="ATPase_P-typ_P_site"/>
</dbReference>
<dbReference type="Pfam" id="PF00122">
    <property type="entry name" value="E1-E2_ATPase"/>
    <property type="match status" value="1"/>
</dbReference>
<feature type="transmembrane region" description="Helical" evidence="10">
    <location>
        <begin position="69"/>
        <end position="88"/>
    </location>
</feature>
<sequence length="826" mass="85302">MIATSPVSRGGLSTTDVAERRARSGPNVLPEPAPPRLAARVGGQLRDPLILVLLAAMAVTAALRDVADLIVIGLVIVLNTTVGVVQEVRADRAVAALRRLAAPSARVVRDGAEVVLPAADLVPDDLIRVQAGDVVPADATLTEAVRLTVDESALTGESVPVSRSTADELAAGTVVATGRGVAVVVRTGADSALGRIAALVAATPRRSTPLQRRLAGLGRGLAVATVALSLLVLVSGLLRGLPLADMVLAAVSLTVAAVPESLPAVVTVALALGAHRMARRQAIVRRLPAVETLGSVTVIATDKTGTLTEGVMSVERVVLPDGTTRTLTGTGYEPGPVVDRPEVAGLALAMLLCTDADLAAPRGDDGRWTAVGDPMEAALIVAAARCGVPPSTRDTHPRVAEIPFDEARLRMTTVHALPDGGYLVASKGAPERMLTDIRPDMLATARRLGADGYRVLAVAGRRTDRIPDEPERDLDLLGLVALIDPMRAEAGRAVSTITRAGIRLLLVTGDHPATAAAIADRVGLPARRVITGDRLPDGPLPAAHVFARTRPEQKLTIMRALQRDGEVVAMTGDGVNDAPALRAADIGVAMGRSGTEAARQAADLVLADDNLATVAAAVEEGRRIYTNIRRFLAYALSGGLAEVAVMLVGPFLGLAVPLLPAQILWINMLTHGLPGVALGAEPADPSTMDRPPRTPDEAILGDGLARRVLVTGGLITAVALAAAVVADANGRPWQSVLFTVLGLAQLGVALAIRGDGPRNRALDLAVGSSLVLQLAGVWVGPLRSLLGTAWLSPADVALCAVVAAVPGLVTFVLKRRALRDEDQLAA</sequence>
<evidence type="ECO:0000256" key="3">
    <source>
        <dbReference type="ARBA" id="ARBA00022741"/>
    </source>
</evidence>
<dbReference type="InterPro" id="IPR023214">
    <property type="entry name" value="HAD_sf"/>
</dbReference>
<dbReference type="SUPFAM" id="SSF81660">
    <property type="entry name" value="Metal cation-transporting ATPase, ATP-binding domain N"/>
    <property type="match status" value="1"/>
</dbReference>
<dbReference type="Gene3D" id="3.40.50.1000">
    <property type="entry name" value="HAD superfamily/HAD-like"/>
    <property type="match status" value="1"/>
</dbReference>
<evidence type="ECO:0000256" key="2">
    <source>
        <dbReference type="ARBA" id="ARBA00022692"/>
    </source>
</evidence>
<feature type="transmembrane region" description="Helical" evidence="10">
    <location>
        <begin position="764"/>
        <end position="782"/>
    </location>
</feature>
<evidence type="ECO:0000256" key="7">
    <source>
        <dbReference type="ARBA" id="ARBA00023136"/>
    </source>
</evidence>
<feature type="transmembrane region" description="Helical" evidence="10">
    <location>
        <begin position="221"/>
        <end position="241"/>
    </location>
</feature>
<protein>
    <submittedName>
        <fullName evidence="12">Calcium-transporting P-type ATPase, PMR1-type</fullName>
    </submittedName>
</protein>
<keyword evidence="2 10" id="KW-0812">Transmembrane</keyword>
<evidence type="ECO:0000256" key="9">
    <source>
        <dbReference type="SAM" id="MobiDB-lite"/>
    </source>
</evidence>
<accession>A0A8J4A1G3</accession>
<dbReference type="InterPro" id="IPR044492">
    <property type="entry name" value="P_typ_ATPase_HD_dom"/>
</dbReference>
<dbReference type="InterPro" id="IPR036412">
    <property type="entry name" value="HAD-like_sf"/>
</dbReference>
<keyword evidence="6 10" id="KW-1133">Transmembrane helix</keyword>